<sequence>AVIQASIIVRNKEHRVLFHQPSGAEINLPLNFRMGQRSNLSEY</sequence>
<keyword evidence="2" id="KW-1185">Reference proteome</keyword>
<dbReference type="AlphaFoldDB" id="A0A8J2P6W4"/>
<proteinExistence type="predicted"/>
<gene>
    <name evidence="1" type="ORF">AFUS01_LOCUS27490</name>
</gene>
<feature type="non-terminal residue" evidence="1">
    <location>
        <position position="1"/>
    </location>
</feature>
<reference evidence="1" key="1">
    <citation type="submission" date="2021-06" db="EMBL/GenBank/DDBJ databases">
        <authorList>
            <person name="Hodson N. C."/>
            <person name="Mongue J. A."/>
            <person name="Jaron S. K."/>
        </authorList>
    </citation>
    <scope>NUCLEOTIDE SEQUENCE</scope>
</reference>
<protein>
    <submittedName>
        <fullName evidence="1">Uncharacterized protein</fullName>
    </submittedName>
</protein>
<dbReference type="Proteomes" id="UP000708208">
    <property type="component" value="Unassembled WGS sequence"/>
</dbReference>
<organism evidence="1 2">
    <name type="scientific">Allacma fusca</name>
    <dbReference type="NCBI Taxonomy" id="39272"/>
    <lineage>
        <taxon>Eukaryota</taxon>
        <taxon>Metazoa</taxon>
        <taxon>Ecdysozoa</taxon>
        <taxon>Arthropoda</taxon>
        <taxon>Hexapoda</taxon>
        <taxon>Collembola</taxon>
        <taxon>Symphypleona</taxon>
        <taxon>Sminthuridae</taxon>
        <taxon>Allacma</taxon>
    </lineage>
</organism>
<dbReference type="EMBL" id="CAJVCH010381026">
    <property type="protein sequence ID" value="CAG7816896.1"/>
    <property type="molecule type" value="Genomic_DNA"/>
</dbReference>
<comment type="caution">
    <text evidence="1">The sequence shown here is derived from an EMBL/GenBank/DDBJ whole genome shotgun (WGS) entry which is preliminary data.</text>
</comment>
<name>A0A8J2P6W4_9HEXA</name>
<evidence type="ECO:0000313" key="1">
    <source>
        <dbReference type="EMBL" id="CAG7816896.1"/>
    </source>
</evidence>
<accession>A0A8J2P6W4</accession>
<evidence type="ECO:0000313" key="2">
    <source>
        <dbReference type="Proteomes" id="UP000708208"/>
    </source>
</evidence>